<evidence type="ECO:0000259" key="1">
    <source>
        <dbReference type="Pfam" id="PF05899"/>
    </source>
</evidence>
<sequence length="119" mass="12908">MPSPCPAIVDFQASLPAAESFRPAAERILAGDPSQAAWNLFATGDGRFNCGIWTSEAGSWRVAFTENEFCHLLEGVILVKGDDGSEWRFSAGQAFVAPAGFTGTWTVLEPARKFYAVYE</sequence>
<protein>
    <recommendedName>
        <fullName evidence="1">(S)-ureidoglycine aminohydrolase cupin domain-containing protein</fullName>
    </recommendedName>
</protein>
<accession>A0A212RSG0</accession>
<dbReference type="RefSeq" id="WP_088562515.1">
    <property type="nucleotide sequence ID" value="NZ_FYEH01000013.1"/>
</dbReference>
<evidence type="ECO:0000313" key="2">
    <source>
        <dbReference type="EMBL" id="SNB75542.1"/>
    </source>
</evidence>
<dbReference type="EMBL" id="FYEH01000013">
    <property type="protein sequence ID" value="SNB75542.1"/>
    <property type="molecule type" value="Genomic_DNA"/>
</dbReference>
<dbReference type="AlphaFoldDB" id="A0A212RSG0"/>
<dbReference type="OrthoDB" id="9799053at2"/>
<name>A0A212RSG0_9PROT</name>
<dbReference type="Gene3D" id="2.60.120.10">
    <property type="entry name" value="Jelly Rolls"/>
    <property type="match status" value="1"/>
</dbReference>
<dbReference type="InterPro" id="IPR011051">
    <property type="entry name" value="RmlC_Cupin_sf"/>
</dbReference>
<keyword evidence="3" id="KW-1185">Reference proteome</keyword>
<dbReference type="PANTHER" id="PTHR40943">
    <property type="entry name" value="CYTOPLASMIC PROTEIN-RELATED"/>
    <property type="match status" value="1"/>
</dbReference>
<feature type="domain" description="(S)-ureidoglycine aminohydrolase cupin" evidence="1">
    <location>
        <begin position="44"/>
        <end position="115"/>
    </location>
</feature>
<dbReference type="SUPFAM" id="SSF51182">
    <property type="entry name" value="RmlC-like cupins"/>
    <property type="match status" value="1"/>
</dbReference>
<gene>
    <name evidence="2" type="ORF">SAMN07250955_11376</name>
</gene>
<dbReference type="CDD" id="cd02227">
    <property type="entry name" value="cupin_TM1112-like"/>
    <property type="match status" value="1"/>
</dbReference>
<evidence type="ECO:0000313" key="3">
    <source>
        <dbReference type="Proteomes" id="UP000197065"/>
    </source>
</evidence>
<proteinExistence type="predicted"/>
<dbReference type="Pfam" id="PF05899">
    <property type="entry name" value="Cupin_3"/>
    <property type="match status" value="1"/>
</dbReference>
<reference evidence="2 3" key="1">
    <citation type="submission" date="2017-06" db="EMBL/GenBank/DDBJ databases">
        <authorList>
            <person name="Kim H.J."/>
            <person name="Triplett B.A."/>
        </authorList>
    </citation>
    <scope>NUCLEOTIDE SEQUENCE [LARGE SCALE GENOMIC DNA]</scope>
    <source>
        <strain evidence="2 3">B29T1</strain>
    </source>
</reference>
<dbReference type="Proteomes" id="UP000197065">
    <property type="component" value="Unassembled WGS sequence"/>
</dbReference>
<dbReference type="PANTHER" id="PTHR40943:SF2">
    <property type="entry name" value="(S)-UREIDOGLYCINE AMINOHYDROLASE CUPIN DOMAIN-CONTAINING PROTEIN"/>
    <property type="match status" value="1"/>
</dbReference>
<dbReference type="InterPro" id="IPR014710">
    <property type="entry name" value="RmlC-like_jellyroll"/>
</dbReference>
<dbReference type="InterPro" id="IPR008579">
    <property type="entry name" value="UGlyAH_Cupin_dom"/>
</dbReference>
<organism evidence="2 3">
    <name type="scientific">Arboricoccus pini</name>
    <dbReference type="NCBI Taxonomy" id="1963835"/>
    <lineage>
        <taxon>Bacteria</taxon>
        <taxon>Pseudomonadati</taxon>
        <taxon>Pseudomonadota</taxon>
        <taxon>Alphaproteobacteria</taxon>
        <taxon>Geminicoccales</taxon>
        <taxon>Geminicoccaceae</taxon>
        <taxon>Arboricoccus</taxon>
    </lineage>
</organism>